<dbReference type="KEGG" id="xce:Xcel_1541"/>
<reference evidence="1 2" key="2">
    <citation type="journal article" date="2010" name="Stand. Genomic Sci.">
        <title>Complete genome sequence of Xylanimonas cellulosilytica type strain (XIL07).</title>
        <authorList>
            <person name="Foster B."/>
            <person name="Pukall R."/>
            <person name="Abt B."/>
            <person name="Nolan M."/>
            <person name="Glavina Del Rio T."/>
            <person name="Chen F."/>
            <person name="Lucas S."/>
            <person name="Tice H."/>
            <person name="Pitluck S."/>
            <person name="Cheng J.-F."/>
            <person name="Chertkov O."/>
            <person name="Brettin T."/>
            <person name="Han C."/>
            <person name="Detter J.C."/>
            <person name="Bruce D."/>
            <person name="Goodwin L."/>
            <person name="Ivanova N."/>
            <person name="Mavromatis K."/>
            <person name="Pati A."/>
            <person name="Mikhailova N."/>
            <person name="Chen A."/>
            <person name="Palaniappan K."/>
            <person name="Land M."/>
            <person name="Hauser L."/>
            <person name="Chang Y.-J."/>
            <person name="Jeffries C.D."/>
            <person name="Chain P."/>
            <person name="Rohde M."/>
            <person name="Goeker M."/>
            <person name="Bristow J."/>
            <person name="Eisen J.A."/>
            <person name="Markowitz V."/>
            <person name="Hugenholtz P."/>
            <person name="Kyrpides N.C."/>
            <person name="Klenk H.-P."/>
            <person name="Lapidus A."/>
        </authorList>
    </citation>
    <scope>NUCLEOTIDE SEQUENCE [LARGE SCALE GENOMIC DNA]</scope>
    <source>
        <strain evidence="2">DSM 15894 / CECT 5975 / LMG 20990 / XIL07</strain>
    </source>
</reference>
<dbReference type="CDD" id="cd11533">
    <property type="entry name" value="NTP-PPase_Af0060_like"/>
    <property type="match status" value="1"/>
</dbReference>
<accession>D1BS79</accession>
<organism evidence="1 2">
    <name type="scientific">Xylanimonas cellulosilytica (strain DSM 15894 / JCM 12276 / CECT 5975 / KCTC 9989 / LMG 20990 / NBRC 107835 / XIL07)</name>
    <dbReference type="NCBI Taxonomy" id="446471"/>
    <lineage>
        <taxon>Bacteria</taxon>
        <taxon>Bacillati</taxon>
        <taxon>Actinomycetota</taxon>
        <taxon>Actinomycetes</taxon>
        <taxon>Micrococcales</taxon>
        <taxon>Promicromonosporaceae</taxon>
        <taxon>Xylanimonas</taxon>
    </lineage>
</organism>
<dbReference type="Proteomes" id="UP000002255">
    <property type="component" value="Chromosome"/>
</dbReference>
<dbReference type="OrthoDB" id="3785106at2"/>
<dbReference type="EMBL" id="CP001821">
    <property type="protein sequence ID" value="ACZ30571.1"/>
    <property type="molecule type" value="Genomic_DNA"/>
</dbReference>
<sequence length="123" mass="12897">MTSDAARDLVAISAWLDAHNGTRDPEAITWARIAKVSEEHGEAVAAFIGATGQNPRKGVTHTLDDVVDELLDVAVTALGAVEHLRGNRGEALDLLAAKIARVADRTRHAPAVSPTAHPTAPTP</sequence>
<dbReference type="RefSeq" id="WP_012878313.1">
    <property type="nucleotide sequence ID" value="NC_013530.1"/>
</dbReference>
<dbReference type="InterPro" id="IPR044548">
    <property type="entry name" value="AF0060_NTP-PPase_MazG-like"/>
</dbReference>
<protein>
    <recommendedName>
        <fullName evidence="3">NTP pyrophosphohydrolase MazG putative catalytic core domain-containing protein</fullName>
    </recommendedName>
</protein>
<dbReference type="AlphaFoldDB" id="D1BS79"/>
<evidence type="ECO:0000313" key="1">
    <source>
        <dbReference type="EMBL" id="ACZ30571.1"/>
    </source>
</evidence>
<evidence type="ECO:0008006" key="3">
    <source>
        <dbReference type="Google" id="ProtNLM"/>
    </source>
</evidence>
<evidence type="ECO:0000313" key="2">
    <source>
        <dbReference type="Proteomes" id="UP000002255"/>
    </source>
</evidence>
<proteinExistence type="predicted"/>
<dbReference type="eggNOG" id="COG1694">
    <property type="taxonomic scope" value="Bacteria"/>
</dbReference>
<keyword evidence="2" id="KW-1185">Reference proteome</keyword>
<gene>
    <name evidence="1" type="ordered locus">Xcel_1541</name>
</gene>
<reference evidence="2" key="1">
    <citation type="submission" date="2009-11" db="EMBL/GenBank/DDBJ databases">
        <title>The complete chromosome of Xylanimonas cellulosilytica DSM 15894.</title>
        <authorList>
            <consortium name="US DOE Joint Genome Institute (JGI-PGF)"/>
            <person name="Lucas S."/>
            <person name="Copeland A."/>
            <person name="Lapidus A."/>
            <person name="Glavina del Rio T."/>
            <person name="Dalin E."/>
            <person name="Tice H."/>
            <person name="Bruce D."/>
            <person name="Goodwin L."/>
            <person name="Pitluck S."/>
            <person name="Kyrpides N."/>
            <person name="Mavromatis K."/>
            <person name="Ivanova N."/>
            <person name="Mikhailova N."/>
            <person name="Foster B."/>
            <person name="Clum A."/>
            <person name="Brettin T."/>
            <person name="Detter J.C."/>
            <person name="Han C."/>
            <person name="Larimer F."/>
            <person name="Land M."/>
            <person name="Hauser L."/>
            <person name="Markowitz V."/>
            <person name="Cheng J.F."/>
            <person name="Hugenholtz P."/>
            <person name="Woyke T."/>
            <person name="Wu D."/>
            <person name="Gehrich-Schroeter G."/>
            <person name="Schneider S."/>
            <person name="Pukall S.R."/>
            <person name="Klenk H.P."/>
            <person name="Eisen J.A."/>
        </authorList>
    </citation>
    <scope>NUCLEOTIDE SEQUENCE [LARGE SCALE GENOMIC DNA]</scope>
    <source>
        <strain evidence="2">DSM 15894 / CECT 5975 / LMG 20990 / XIL07</strain>
    </source>
</reference>
<dbReference type="STRING" id="446471.Xcel_1541"/>
<name>D1BS79_XYLCX</name>
<dbReference type="HOGENOM" id="CLU_144839_1_0_11"/>